<accession>A0AAV7M6V0</accession>
<organism evidence="2 3">
    <name type="scientific">Pleurodeles waltl</name>
    <name type="common">Iberian ribbed newt</name>
    <dbReference type="NCBI Taxonomy" id="8319"/>
    <lineage>
        <taxon>Eukaryota</taxon>
        <taxon>Metazoa</taxon>
        <taxon>Chordata</taxon>
        <taxon>Craniata</taxon>
        <taxon>Vertebrata</taxon>
        <taxon>Euteleostomi</taxon>
        <taxon>Amphibia</taxon>
        <taxon>Batrachia</taxon>
        <taxon>Caudata</taxon>
        <taxon>Salamandroidea</taxon>
        <taxon>Salamandridae</taxon>
        <taxon>Pleurodelinae</taxon>
        <taxon>Pleurodeles</taxon>
    </lineage>
</organism>
<proteinExistence type="predicted"/>
<feature type="region of interest" description="Disordered" evidence="1">
    <location>
        <begin position="1"/>
        <end position="43"/>
    </location>
</feature>
<reference evidence="2" key="1">
    <citation type="journal article" date="2022" name="bioRxiv">
        <title>Sequencing and chromosome-scale assembly of the giantPleurodeles waltlgenome.</title>
        <authorList>
            <person name="Brown T."/>
            <person name="Elewa A."/>
            <person name="Iarovenko S."/>
            <person name="Subramanian E."/>
            <person name="Araus A.J."/>
            <person name="Petzold A."/>
            <person name="Susuki M."/>
            <person name="Suzuki K.-i.T."/>
            <person name="Hayashi T."/>
            <person name="Toyoda A."/>
            <person name="Oliveira C."/>
            <person name="Osipova E."/>
            <person name="Leigh N.D."/>
            <person name="Simon A."/>
            <person name="Yun M.H."/>
        </authorList>
    </citation>
    <scope>NUCLEOTIDE SEQUENCE</scope>
    <source>
        <strain evidence="2">20211129_DDA</strain>
        <tissue evidence="2">Liver</tissue>
    </source>
</reference>
<sequence>MQQDLSSTPSRGKPGQGPEGMSPVPGQSVPQPGHIPLHPQVGAAPSSDLLYLQSEPGQNVFLFGSLCPKTKPQRTSRVRPRVFKRFLPPPGEQVISVLLCAKRAVSGEGTSNASRLPRPRRRPSRGQLLPSGPSPGGFSRAGPSDHRVRFFSSAPLSRPLLRPLRCSSTQGQPLWRVCPSPPLPGGFSGKRRTARHTRAPSAPGEGNPHGRAPQLRVSPPLHTLRARRPQSLPPWRPSPLSGPACPSHRYVGAPPRPHSSLARDLQPTGG</sequence>
<dbReference type="Proteomes" id="UP001066276">
    <property type="component" value="Chromosome 10"/>
</dbReference>
<keyword evidence="3" id="KW-1185">Reference proteome</keyword>
<feature type="compositionally biased region" description="Low complexity" evidence="1">
    <location>
        <begin position="125"/>
        <end position="142"/>
    </location>
</feature>
<feature type="compositionally biased region" description="Basic residues" evidence="1">
    <location>
        <begin position="189"/>
        <end position="198"/>
    </location>
</feature>
<dbReference type="AlphaFoldDB" id="A0AAV7M6V0"/>
<evidence type="ECO:0000313" key="2">
    <source>
        <dbReference type="EMBL" id="KAJ1098530.1"/>
    </source>
</evidence>
<protein>
    <submittedName>
        <fullName evidence="2">Uncharacterized protein</fullName>
    </submittedName>
</protein>
<comment type="caution">
    <text evidence="2">The sequence shown here is derived from an EMBL/GenBank/DDBJ whole genome shotgun (WGS) entry which is preliminary data.</text>
</comment>
<dbReference type="EMBL" id="JANPWB010000014">
    <property type="protein sequence ID" value="KAJ1098530.1"/>
    <property type="molecule type" value="Genomic_DNA"/>
</dbReference>
<feature type="region of interest" description="Disordered" evidence="1">
    <location>
        <begin position="171"/>
        <end position="270"/>
    </location>
</feature>
<name>A0AAV7M6V0_PLEWA</name>
<feature type="region of interest" description="Disordered" evidence="1">
    <location>
        <begin position="106"/>
        <end position="146"/>
    </location>
</feature>
<feature type="compositionally biased region" description="Polar residues" evidence="1">
    <location>
        <begin position="1"/>
        <end position="10"/>
    </location>
</feature>
<gene>
    <name evidence="2" type="ORF">NDU88_003640</name>
</gene>
<evidence type="ECO:0000256" key="1">
    <source>
        <dbReference type="SAM" id="MobiDB-lite"/>
    </source>
</evidence>
<evidence type="ECO:0000313" key="3">
    <source>
        <dbReference type="Proteomes" id="UP001066276"/>
    </source>
</evidence>